<comment type="caution">
    <text evidence="2">The sequence shown here is derived from an EMBL/GenBank/DDBJ whole genome shotgun (WGS) entry which is preliminary data.</text>
</comment>
<protein>
    <recommendedName>
        <fullName evidence="1">DUF397 domain-containing protein</fullName>
    </recommendedName>
</protein>
<gene>
    <name evidence="2" type="ORF">H4W34_000640</name>
</gene>
<proteinExistence type="predicted"/>
<evidence type="ECO:0000259" key="1">
    <source>
        <dbReference type="Pfam" id="PF04149"/>
    </source>
</evidence>
<organism evidence="2 3">
    <name type="scientific">Actinomadura algeriensis</name>
    <dbReference type="NCBI Taxonomy" id="1679523"/>
    <lineage>
        <taxon>Bacteria</taxon>
        <taxon>Bacillati</taxon>
        <taxon>Actinomycetota</taxon>
        <taxon>Actinomycetes</taxon>
        <taxon>Streptosporangiales</taxon>
        <taxon>Thermomonosporaceae</taxon>
        <taxon>Actinomadura</taxon>
    </lineage>
</organism>
<dbReference type="Proteomes" id="UP000627838">
    <property type="component" value="Unassembled WGS sequence"/>
</dbReference>
<dbReference type="Pfam" id="PF04149">
    <property type="entry name" value="DUF397"/>
    <property type="match status" value="1"/>
</dbReference>
<evidence type="ECO:0000313" key="3">
    <source>
        <dbReference type="Proteomes" id="UP000627838"/>
    </source>
</evidence>
<dbReference type="RefSeq" id="WP_192757769.1">
    <property type="nucleotide sequence ID" value="NZ_JADBDZ010000001.1"/>
</dbReference>
<dbReference type="EMBL" id="JADBDZ010000001">
    <property type="protein sequence ID" value="MBE1530807.1"/>
    <property type="molecule type" value="Genomic_DNA"/>
</dbReference>
<reference evidence="2 3" key="1">
    <citation type="submission" date="2020-10" db="EMBL/GenBank/DDBJ databases">
        <title>Sequencing the genomes of 1000 actinobacteria strains.</title>
        <authorList>
            <person name="Klenk H.-P."/>
        </authorList>
    </citation>
    <scope>NUCLEOTIDE SEQUENCE [LARGE SCALE GENOMIC DNA]</scope>
    <source>
        <strain evidence="2 3">DSM 46744</strain>
    </source>
</reference>
<accession>A0ABR9JJT7</accession>
<name>A0ABR9JJT7_9ACTN</name>
<keyword evidence="3" id="KW-1185">Reference proteome</keyword>
<sequence>MTTWRKSSYTGAGGTDNCVELAHLADAVGIRDSKAPEIGHLSLAPSVFADLLARVKRGEVGR</sequence>
<dbReference type="InterPro" id="IPR007278">
    <property type="entry name" value="DUF397"/>
</dbReference>
<evidence type="ECO:0000313" key="2">
    <source>
        <dbReference type="EMBL" id="MBE1530807.1"/>
    </source>
</evidence>
<feature type="domain" description="DUF397" evidence="1">
    <location>
        <begin position="3"/>
        <end position="56"/>
    </location>
</feature>